<dbReference type="Proteomes" id="UP000799537">
    <property type="component" value="Unassembled WGS sequence"/>
</dbReference>
<organism evidence="1 2">
    <name type="scientific">Zasmidium cellare ATCC 36951</name>
    <dbReference type="NCBI Taxonomy" id="1080233"/>
    <lineage>
        <taxon>Eukaryota</taxon>
        <taxon>Fungi</taxon>
        <taxon>Dikarya</taxon>
        <taxon>Ascomycota</taxon>
        <taxon>Pezizomycotina</taxon>
        <taxon>Dothideomycetes</taxon>
        <taxon>Dothideomycetidae</taxon>
        <taxon>Mycosphaerellales</taxon>
        <taxon>Mycosphaerellaceae</taxon>
        <taxon>Zasmidium</taxon>
    </lineage>
</organism>
<evidence type="ECO:0000313" key="2">
    <source>
        <dbReference type="Proteomes" id="UP000799537"/>
    </source>
</evidence>
<evidence type="ECO:0000313" key="1">
    <source>
        <dbReference type="EMBL" id="KAF2159083.1"/>
    </source>
</evidence>
<keyword evidence="2" id="KW-1185">Reference proteome</keyword>
<dbReference type="RefSeq" id="XP_033659972.1">
    <property type="nucleotide sequence ID" value="XM_033809954.1"/>
</dbReference>
<protein>
    <submittedName>
        <fullName evidence="1">Uncharacterized protein</fullName>
    </submittedName>
</protein>
<proteinExistence type="predicted"/>
<dbReference type="GeneID" id="54563226"/>
<dbReference type="EMBL" id="ML993643">
    <property type="protein sequence ID" value="KAF2159083.1"/>
    <property type="molecule type" value="Genomic_DNA"/>
</dbReference>
<dbReference type="InterPro" id="IPR019183">
    <property type="entry name" value="NAA25_NatB_aux_su"/>
</dbReference>
<dbReference type="AlphaFoldDB" id="A0A6A6BWX1"/>
<accession>A0A6A6BWX1</accession>
<dbReference type="OrthoDB" id="5296at2759"/>
<dbReference type="Pfam" id="PF09797">
    <property type="entry name" value="NatB_MDM20"/>
    <property type="match status" value="1"/>
</dbReference>
<gene>
    <name evidence="1" type="ORF">M409DRAFT_30501</name>
</gene>
<sequence length="734" mass="81914">MARYPTFDEYAKRGAYTEGINRCNELLQRSPKDLQLLLVKLQLLSASGNKSDETLDQLLAIQPPIQDLRELVPIEAAVFDGNKDVWPRPNCAGPQVAKLWDNAFKANTSANYRLDLLTVRFSRAVVDDRIQDAQQSLIALKSVQPKNRAIYMAHAAYTQLLSTSKDDLQSRLALGLAKKAVADKFDDDRALDCRVAGQIFARQGATTELETIRERSAFRESQQVYEALQLSQKVELNGNTKVEKAEPSHVNPRIWLESEVEVLKDEFARLIEAKASQDVLMAFVANSIRLFHTSISSLNLGGRDRGAADACFLAVSGLVKLYAETNDTAYLVQAAFLSQRLLKHNEHIHEARLILVYLYMRLNLGSLAMRLFDSLNVKEIQHDTVGHSIFTGLSITHPFWTQLPGRDWFEPHERTHKALGVYPRHEDKLADTEAGILEHSQTGMVFDLHELRVNLRSSFVRRLILLEHRRIARLTGKGISKNVSDVGPRVVANWVTNIDNRDFNATFDYGFNVEKAIFPENDHPSAQASLLSDLTADTAWCLATGKPPALVLDPENLKDAQSSLESSKSPAKTLANVISQQTISILIDVKAGTSPTKDTISSLQKAVADLHIEFLMTTSDILAEHLSEHYLYLDTLRIVIAACTYIKKHAEHTTMEVASLQETARKDIDALQKHAREQSRSIKAGNVRETLTKHDGLKATFELFGEESLKLFSESLAESAKEGWEAVCGINASA</sequence>
<name>A0A6A6BWX1_ZASCE</name>
<reference evidence="1" key="1">
    <citation type="journal article" date="2020" name="Stud. Mycol.">
        <title>101 Dothideomycetes genomes: a test case for predicting lifestyles and emergence of pathogens.</title>
        <authorList>
            <person name="Haridas S."/>
            <person name="Albert R."/>
            <person name="Binder M."/>
            <person name="Bloem J."/>
            <person name="Labutti K."/>
            <person name="Salamov A."/>
            <person name="Andreopoulos B."/>
            <person name="Baker S."/>
            <person name="Barry K."/>
            <person name="Bills G."/>
            <person name="Bluhm B."/>
            <person name="Cannon C."/>
            <person name="Castanera R."/>
            <person name="Culley D."/>
            <person name="Daum C."/>
            <person name="Ezra D."/>
            <person name="Gonzalez J."/>
            <person name="Henrissat B."/>
            <person name="Kuo A."/>
            <person name="Liang C."/>
            <person name="Lipzen A."/>
            <person name="Lutzoni F."/>
            <person name="Magnuson J."/>
            <person name="Mondo S."/>
            <person name="Nolan M."/>
            <person name="Ohm R."/>
            <person name="Pangilinan J."/>
            <person name="Park H.-J."/>
            <person name="Ramirez L."/>
            <person name="Alfaro M."/>
            <person name="Sun H."/>
            <person name="Tritt A."/>
            <person name="Yoshinaga Y."/>
            <person name="Zwiers L.-H."/>
            <person name="Turgeon B."/>
            <person name="Goodwin S."/>
            <person name="Spatafora J."/>
            <person name="Crous P."/>
            <person name="Grigoriev I."/>
        </authorList>
    </citation>
    <scope>NUCLEOTIDE SEQUENCE</scope>
    <source>
        <strain evidence="1">ATCC 36951</strain>
    </source>
</reference>